<name>A0A1G9DPH0_9HYPH</name>
<gene>
    <name evidence="1" type="ORF">SAMN05428953_11886</name>
</gene>
<sequence length="29" mass="3265">MPRAVNQIAKKNTINDQTFEFGTGGDRRV</sequence>
<organism evidence="1 2">
    <name type="scientific">Mesorhizobium muleiense</name>
    <dbReference type="NCBI Taxonomy" id="1004279"/>
    <lineage>
        <taxon>Bacteria</taxon>
        <taxon>Pseudomonadati</taxon>
        <taxon>Pseudomonadota</taxon>
        <taxon>Alphaproteobacteria</taxon>
        <taxon>Hyphomicrobiales</taxon>
        <taxon>Phyllobacteriaceae</taxon>
        <taxon>Mesorhizobium</taxon>
    </lineage>
</organism>
<reference evidence="2" key="1">
    <citation type="submission" date="2016-10" db="EMBL/GenBank/DDBJ databases">
        <authorList>
            <person name="Varghese N."/>
            <person name="Submissions S."/>
        </authorList>
    </citation>
    <scope>NUCLEOTIDE SEQUENCE [LARGE SCALE GENOMIC DNA]</scope>
    <source>
        <strain evidence="2">CGMCC 1.11022</strain>
    </source>
</reference>
<dbReference type="Proteomes" id="UP000198894">
    <property type="component" value="Unassembled WGS sequence"/>
</dbReference>
<dbReference type="EMBL" id="FNEE01000018">
    <property type="protein sequence ID" value="SDK65763.1"/>
    <property type="molecule type" value="Genomic_DNA"/>
</dbReference>
<evidence type="ECO:0000313" key="1">
    <source>
        <dbReference type="EMBL" id="SDK65763.1"/>
    </source>
</evidence>
<evidence type="ECO:0000313" key="2">
    <source>
        <dbReference type="Proteomes" id="UP000198894"/>
    </source>
</evidence>
<dbReference type="AlphaFoldDB" id="A0A1G9DPH0"/>
<protein>
    <submittedName>
        <fullName evidence="1">Uncharacterized protein</fullName>
    </submittedName>
</protein>
<keyword evidence="2" id="KW-1185">Reference proteome</keyword>
<accession>A0A1G9DPH0</accession>
<proteinExistence type="predicted"/>